<dbReference type="InterPro" id="IPR037133">
    <property type="entry name" value="THP_succinylTrfase_N_sf"/>
</dbReference>
<dbReference type="InterPro" id="IPR011004">
    <property type="entry name" value="Trimer_LpxA-like_sf"/>
</dbReference>
<evidence type="ECO:0000313" key="4">
    <source>
        <dbReference type="Proteomes" id="UP001314181"/>
    </source>
</evidence>
<sequence>MSVTDYAIKIEKLWLKYSKQELLTKNEQQLLLEIIDKIDDGIIKISYLDSSNNWAANEWVKKTILLYFSIMENVHIKSGNNISYDKIPLKFYNWSNDKLKNHAIRIVHGATIRYPSYIGKKTVIMPSFINVGAYIDDGCMIDTWATIGSCAYIGKNCHISGGAGIGGVLEPVNSKPTIIEDNCFIGARSEIVDGIVIGSGSTIAMGVYIGPSTKIVNRDTGEISYGFIPPKSVVVPGALPGKNNVSVYCVVIVKQADESTKKKVRLNELLRT</sequence>
<keyword evidence="3" id="KW-0808">Transferase</keyword>
<dbReference type="InterPro" id="IPR001451">
    <property type="entry name" value="Hexapep"/>
</dbReference>
<dbReference type="CDD" id="cd03350">
    <property type="entry name" value="LbH_THP_succinylT"/>
    <property type="match status" value="1"/>
</dbReference>
<comment type="caution">
    <text evidence="3">The sequence shown here is derived from an EMBL/GenBank/DDBJ whole genome shotgun (WGS) entry which is preliminary data.</text>
</comment>
<comment type="similarity">
    <text evidence="1">Belongs to the transferase hexapeptide repeat family.</text>
</comment>
<dbReference type="SUPFAM" id="SSF51161">
    <property type="entry name" value="Trimeric LpxA-like enzymes"/>
    <property type="match status" value="1"/>
</dbReference>
<name>A0ABM9N8S4_9RICK</name>
<dbReference type="NCBIfam" id="NF008808">
    <property type="entry name" value="PRK11830.1"/>
    <property type="match status" value="1"/>
</dbReference>
<keyword evidence="4" id="KW-1185">Reference proteome</keyword>
<dbReference type="Gene3D" id="1.10.166.10">
    <property type="entry name" value="Tetrahydrodipicolinate-N-succinyltransferase, N-terminal domain"/>
    <property type="match status" value="1"/>
</dbReference>
<dbReference type="EC" id="2.3.1.117" evidence="3"/>
<dbReference type="InterPro" id="IPR050179">
    <property type="entry name" value="Trans_hexapeptide_repeat"/>
</dbReference>
<gene>
    <name evidence="3" type="primary">dapD</name>
    <name evidence="3" type="ORF">CAXC1_330097</name>
</gene>
<organism evidence="3 4">
    <name type="scientific">Candidatus Xenohaliotis californiensis</name>
    <dbReference type="NCBI Taxonomy" id="84677"/>
    <lineage>
        <taxon>Bacteria</taxon>
        <taxon>Pseudomonadati</taxon>
        <taxon>Pseudomonadota</taxon>
        <taxon>Alphaproteobacteria</taxon>
        <taxon>Rickettsiales</taxon>
        <taxon>Anaplasmataceae</taxon>
        <taxon>Candidatus Xenohaliotis</taxon>
    </lineage>
</organism>
<dbReference type="PANTHER" id="PTHR43300">
    <property type="entry name" value="ACETYLTRANSFERASE"/>
    <property type="match status" value="1"/>
</dbReference>
<feature type="domain" description="Tetrahydrodipicolinate-N-succinyltransferase chain A" evidence="2">
    <location>
        <begin position="9"/>
        <end position="70"/>
    </location>
</feature>
<protein>
    <submittedName>
        <fullName evidence="3">Tetrahydrodipicolinate succinylase</fullName>
        <ecNumber evidence="3">2.3.1.117</ecNumber>
    </submittedName>
</protein>
<dbReference type="EMBL" id="CAWVOK010000026">
    <property type="protein sequence ID" value="CAK8163337.1"/>
    <property type="molecule type" value="Genomic_DNA"/>
</dbReference>
<evidence type="ECO:0000259" key="2">
    <source>
        <dbReference type="Pfam" id="PF14805"/>
    </source>
</evidence>
<keyword evidence="3" id="KW-0012">Acyltransferase</keyword>
<evidence type="ECO:0000313" key="3">
    <source>
        <dbReference type="EMBL" id="CAK8163337.1"/>
    </source>
</evidence>
<dbReference type="GO" id="GO:0008666">
    <property type="term" value="F:2,3,4,5-tetrahydropyridine-2,6-dicarboxylate N-succinyltransferase activity"/>
    <property type="evidence" value="ECO:0007669"/>
    <property type="project" value="UniProtKB-EC"/>
</dbReference>
<proteinExistence type="inferred from homology"/>
<dbReference type="Pfam" id="PF14805">
    <property type="entry name" value="THDPS_N_2"/>
    <property type="match status" value="1"/>
</dbReference>
<dbReference type="Proteomes" id="UP001314181">
    <property type="component" value="Unassembled WGS sequence"/>
</dbReference>
<dbReference type="PANTHER" id="PTHR43300:SF10">
    <property type="entry name" value="2,3,4,5-TETRAHYDROPYRIDINE-2,6-DICARBOXYLATE N-ACETYLTRANSFERASE"/>
    <property type="match status" value="1"/>
</dbReference>
<evidence type="ECO:0000256" key="1">
    <source>
        <dbReference type="ARBA" id="ARBA00007274"/>
    </source>
</evidence>
<dbReference type="InterPro" id="IPR023180">
    <property type="entry name" value="THP_succinylTrfase_dom1"/>
</dbReference>
<dbReference type="Pfam" id="PF14602">
    <property type="entry name" value="Hexapep_2"/>
    <property type="match status" value="1"/>
</dbReference>
<reference evidence="3 4" key="1">
    <citation type="submission" date="2024-01" db="EMBL/GenBank/DDBJ databases">
        <authorList>
            <person name="Kunselman E."/>
        </authorList>
    </citation>
    <scope>NUCLEOTIDE SEQUENCE [LARGE SCALE GENOMIC DNA]</scope>
    <source>
        <strain evidence="3">2 abalone samples</strain>
    </source>
</reference>
<dbReference type="Gene3D" id="2.160.10.10">
    <property type="entry name" value="Hexapeptide repeat proteins"/>
    <property type="match status" value="1"/>
</dbReference>
<dbReference type="RefSeq" id="WP_338364457.1">
    <property type="nucleotide sequence ID" value="NZ_CAWVOK010000026.1"/>
</dbReference>
<dbReference type="Pfam" id="PF00132">
    <property type="entry name" value="Hexapep"/>
    <property type="match status" value="1"/>
</dbReference>
<accession>A0ABM9N8S4</accession>